<reference evidence="3" key="1">
    <citation type="journal article" date="2020" name="Nature">
        <title>Giant virus diversity and host interactions through global metagenomics.</title>
        <authorList>
            <person name="Schulz F."/>
            <person name="Roux S."/>
            <person name="Paez-Espino D."/>
            <person name="Jungbluth S."/>
            <person name="Walsh D.A."/>
            <person name="Denef V.J."/>
            <person name="McMahon K.D."/>
            <person name="Konstantinidis K.T."/>
            <person name="Eloe-Fadrosh E.A."/>
            <person name="Kyrpides N.C."/>
            <person name="Woyke T."/>
        </authorList>
    </citation>
    <scope>NUCLEOTIDE SEQUENCE</scope>
    <source>
        <strain evidence="3">GVMAG-M-3300001348-25</strain>
    </source>
</reference>
<protein>
    <submittedName>
        <fullName evidence="3">Uncharacterized protein</fullName>
    </submittedName>
</protein>
<evidence type="ECO:0000256" key="2">
    <source>
        <dbReference type="SAM" id="MobiDB-lite"/>
    </source>
</evidence>
<feature type="coiled-coil region" evidence="1">
    <location>
        <begin position="1769"/>
        <end position="1800"/>
    </location>
</feature>
<organism evidence="3">
    <name type="scientific">viral metagenome</name>
    <dbReference type="NCBI Taxonomy" id="1070528"/>
    <lineage>
        <taxon>unclassified sequences</taxon>
        <taxon>metagenomes</taxon>
        <taxon>organismal metagenomes</taxon>
    </lineage>
</organism>
<name>A0A6C0EG72_9ZZZZ</name>
<dbReference type="EMBL" id="MN738853">
    <property type="protein sequence ID" value="QHT28207.1"/>
    <property type="molecule type" value="Genomic_DNA"/>
</dbReference>
<sequence>METTNTKSIFLMLGDIIQIISPTNETFHEKRYFVDYIDKHYIKVMNNSQEEILTLNASSKLNDTSITKIRLLKRKDNKGYAKQNHLNQGTWVNIHFTGDFPTIVTGYIQSLEEDMIEVKLADDSYIYIDFAYKGIPIDFNISKIEIRDPPKDSEKIVLPVNDVAEQTQDNSIEEIEETKSIDSTPEEIEETKSIGSTPEEIESTPNEFQEEIIQKDSALNQLEEGSDDEDDDLGEIAQFVKVDEDKLRYGIHIQLDDLTNALIGKENGKNKESNKKIEKIISRYSELRDIFSKKDHNDYPYAPLFNGIENKPLANVLEKMENNMPWIIPIMSEKHKLYDIHFDEEQITDAQNISYDDERNFEKEQLNNYKTYGNKTYYDKYLSTFSPYLPNDELENMQITKAFDAISHNNEQKSSHIHLDEIKDVKNVLNRILPGDEGIHLHGFICLFTFWLNASKAYLPYTNLLKKATFIIDSFTDYSKVYKNSRLKSKELTNEATNYDFKFEDMVYVHHNPKETSLTWKEFLHKVLPSNRNIIENYNNTIMKAGEPIGLQYMVSHFHPFYMEINNIVFEDSDILTSKIYEKRRNFYKKYNANVKQNKGMFDSLKRVAGKNYYGKNVARQGILENYFQGKTNEEKEIVISFIHDSYFSNSTIQFNTPHERLLYYTTQDSLDCFSSILSYASIHLLNPDIEELLLKYQEQNDSNNSQTNAKDISTSICKTPFVVAKKYIDSEELKEDDDKVIYFDKQFDKTYYTAVEIYSQEKKRMSQQQFISFLEKKMMEVHQLSEDESKTMVSNILLGKKKVENGHYCILETKDNMDGVGMIFYKRVNNTWKENKEANEMYQDNYSLSLNNSICFNNFSCFDPTDYQDVCEDSNDRKKQLQLQLIQEMMNEYKHVHARTKSEYKEIVMECEFYLKRLRNVYEKRRYHYSVKNNQIASEYDEMDGNLISPHVGLRDEIRGIKDFEKKQDKIFSFIKNYCRQPFQAIGEDPYWLYCKETQLPLLPLFIHTLNLAYHGKENYIYAMEIICQKQGALSDDEGSWVDIHSGYTIRNIDFFADEGFTDKGFKDKTREILETDKEESIEKYEAKEEALIQNDYEYEYKDGTEKSDVVDNTTTSEALEEEAFVSDSINITNEGEIQEIVSSYTNSDIQFIDTLFYIMETKLDLRSNNDLKHKLLVKLSQFYDKFKAKGQESSYKLVLLFLSSFVVYLEMRVSEISFLEKQKTCKPYLLGFPVHSSDNMDTIKYVVCLAKKYELHRSLVKPSTENIINEVTGILTIISSNEFASLIKNYLLSEKVSKEKFIDQYQWREFVPPLFKYHIKRIQPLQKDSVINNEYKNIILSKIILYSYSLLETIQNITSKQSHLLVTSDQVPYLENACCLRTKNPMEFFIEENKEVQHILDYLTNLYEIFDNLRHHQHVPMFSFTENTKILFPNVDPGFSDVILEKIKATIRIYNNDDEAIDTNIMTMLLHVYRNNKIRVNHVKLIELYSPVIDYLTYLKEKHSLTNKHSETRQGSDASHSNQLLNQYAKFNHLYGNLIVNYNDNDYNKVQSNDILEFKSFLFEDMEKKYKNIANWLNVKKSRSAKKQPVVDILEFIYSCHETTRSYDYMVRFTQMVKSFVYMFSTLIPNMIINKLTMNKIKIPKHWELSPSHIMDLQNYMKTYYTKFTRFIDNDELNTHFRDFMAHTKDYYGLFSQIKMLPMQDNISTNILMYSTILFTIMNEFITLDNQVGKPILMNYVINVLETFYQQKSTTFIEYESVMKQILRSKQDEKDKIVKKLKEKTKEERAVINELKKYKLGEWGKGLQKGLVEYDVNVFEQERNLFLEDEMREINDLSGYDEDYNHEDHE</sequence>
<feature type="region of interest" description="Disordered" evidence="2">
    <location>
        <begin position="176"/>
        <end position="205"/>
    </location>
</feature>
<proteinExistence type="predicted"/>
<keyword evidence="1" id="KW-0175">Coiled coil</keyword>
<evidence type="ECO:0000313" key="3">
    <source>
        <dbReference type="EMBL" id="QHT28207.1"/>
    </source>
</evidence>
<accession>A0A6C0EG72</accession>
<evidence type="ECO:0000256" key="1">
    <source>
        <dbReference type="SAM" id="Coils"/>
    </source>
</evidence>